<evidence type="ECO:0000256" key="4">
    <source>
        <dbReference type="ARBA" id="ARBA00023136"/>
    </source>
</evidence>
<organism evidence="7 8">
    <name type="scientific">Sungouiella intermedia</name>
    <dbReference type="NCBI Taxonomy" id="45354"/>
    <lineage>
        <taxon>Eukaryota</taxon>
        <taxon>Fungi</taxon>
        <taxon>Dikarya</taxon>
        <taxon>Ascomycota</taxon>
        <taxon>Saccharomycotina</taxon>
        <taxon>Pichiomycetes</taxon>
        <taxon>Metschnikowiaceae</taxon>
        <taxon>Sungouiella</taxon>
    </lineage>
</organism>
<evidence type="ECO:0000256" key="5">
    <source>
        <dbReference type="SAM" id="Phobius"/>
    </source>
</evidence>
<dbReference type="PANTHER" id="PTHR10783">
    <property type="entry name" value="XENOTROPIC AND POLYTROPIC RETROVIRUS RECEPTOR 1-RELATED"/>
    <property type="match status" value="1"/>
</dbReference>
<feature type="domain" description="EXS" evidence="6">
    <location>
        <begin position="204"/>
        <end position="428"/>
    </location>
</feature>
<dbReference type="Pfam" id="PF03124">
    <property type="entry name" value="EXS"/>
    <property type="match status" value="1"/>
</dbReference>
<sequence>MAEEADHEYVFNDILPLSFRIVLFLQLGIFLWDRMVWICYKVYSMNVLALLNLAYSPHKYTSDNHNVDSALAEYSTTSSADLGENQILLRGTNGTFKSTLPVNIAGIVVYWTLLASSNPTGFLIHVTKHYLPLPLLAYTLYKTFGPGPTMGQTRMFTTLKRVLKGNINSSTMRTNDILISDSLTSYAKVINDFGAYVWITLLPTSQGYNVYVEALVLSLPGLIRVKQCWFEFKLTGQKLHFYNMMKYCCLLGPILVNLLIKIQMSQLTDDTAASSNLNTLNMWWYIISFVSSTYSFIWDIRMDWGFGMLEPLFTQQYRNYLPLRQRSSLVYNNLLAYYSVIFIDFVLRFIWVFKIYVIKSTEVELGLRSRVGRFLFGYDFYSFGFVVLEVLEILRRWLWCFLKLESDLVKLQERDGLVHAIPLANVKT</sequence>
<dbReference type="OrthoDB" id="2159384at2759"/>
<name>A0A1L0B864_9ASCO</name>
<dbReference type="InterPro" id="IPR004342">
    <property type="entry name" value="EXS_C"/>
</dbReference>
<feature type="transmembrane region" description="Helical" evidence="5">
    <location>
        <begin position="282"/>
        <end position="300"/>
    </location>
</feature>
<protein>
    <submittedName>
        <fullName evidence="7">CIC11C00000002576</fullName>
    </submittedName>
</protein>
<keyword evidence="3 5" id="KW-1133">Transmembrane helix</keyword>
<evidence type="ECO:0000256" key="1">
    <source>
        <dbReference type="ARBA" id="ARBA00004141"/>
    </source>
</evidence>
<dbReference type="AlphaFoldDB" id="A0A1L0B864"/>
<dbReference type="PROSITE" id="PS51380">
    <property type="entry name" value="EXS"/>
    <property type="match status" value="1"/>
</dbReference>
<evidence type="ECO:0000256" key="3">
    <source>
        <dbReference type="ARBA" id="ARBA00022989"/>
    </source>
</evidence>
<dbReference type="PANTHER" id="PTHR10783:SF46">
    <property type="entry name" value="PROTEIN ERD1 HOMOLOG 2"/>
    <property type="match status" value="1"/>
</dbReference>
<feature type="transmembrane region" description="Helical" evidence="5">
    <location>
        <begin position="244"/>
        <end position="262"/>
    </location>
</feature>
<feature type="transmembrane region" description="Helical" evidence="5">
    <location>
        <begin position="14"/>
        <end position="32"/>
    </location>
</feature>
<evidence type="ECO:0000259" key="6">
    <source>
        <dbReference type="PROSITE" id="PS51380"/>
    </source>
</evidence>
<evidence type="ECO:0000256" key="2">
    <source>
        <dbReference type="ARBA" id="ARBA00022692"/>
    </source>
</evidence>
<dbReference type="STRING" id="45354.A0A1L0B864"/>
<keyword evidence="8" id="KW-1185">Reference proteome</keyword>
<feature type="transmembrane region" description="Helical" evidence="5">
    <location>
        <begin position="376"/>
        <end position="394"/>
    </location>
</feature>
<keyword evidence="2 5" id="KW-0812">Transmembrane</keyword>
<proteinExistence type="predicted"/>
<reference evidence="7 8" key="1">
    <citation type="submission" date="2016-10" db="EMBL/GenBank/DDBJ databases">
        <authorList>
            <person name="de Groot N.N."/>
        </authorList>
    </citation>
    <scope>NUCLEOTIDE SEQUENCE [LARGE SCALE GENOMIC DNA]</scope>
    <source>
        <strain evidence="7 8">CBS 141442</strain>
    </source>
</reference>
<dbReference type="GO" id="GO:0005737">
    <property type="term" value="C:cytoplasm"/>
    <property type="evidence" value="ECO:0007669"/>
    <property type="project" value="TreeGrafter"/>
</dbReference>
<comment type="subcellular location">
    <subcellularLocation>
        <location evidence="1">Membrane</location>
        <topology evidence="1">Multi-pass membrane protein</topology>
    </subcellularLocation>
</comment>
<evidence type="ECO:0000313" key="8">
    <source>
        <dbReference type="Proteomes" id="UP000182334"/>
    </source>
</evidence>
<gene>
    <name evidence="7" type="ORF">SAMEA4029010_CIC11G00000002576</name>
</gene>
<keyword evidence="4 5" id="KW-0472">Membrane</keyword>
<dbReference type="GO" id="GO:0016020">
    <property type="term" value="C:membrane"/>
    <property type="evidence" value="ECO:0007669"/>
    <property type="project" value="UniProtKB-SubCell"/>
</dbReference>
<accession>A0A1L0B864</accession>
<feature type="transmembrane region" description="Helical" evidence="5">
    <location>
        <begin position="334"/>
        <end position="356"/>
    </location>
</feature>
<evidence type="ECO:0000313" key="7">
    <source>
        <dbReference type="EMBL" id="SGZ47158.1"/>
    </source>
</evidence>
<dbReference type="Proteomes" id="UP000182334">
    <property type="component" value="Chromosome I"/>
</dbReference>
<dbReference type="EMBL" id="LT635756">
    <property type="protein sequence ID" value="SGZ47158.1"/>
    <property type="molecule type" value="Genomic_DNA"/>
</dbReference>